<dbReference type="Proteomes" id="UP000694397">
    <property type="component" value="Chromosome 2"/>
</dbReference>
<evidence type="ECO:0000313" key="2">
    <source>
        <dbReference type="Proteomes" id="UP000694397"/>
    </source>
</evidence>
<name>A0A8C9S494_SCLFO</name>
<sequence>MGKPEQHVFEVWEETRAPPHRHREYMQTPHRLSRDQTHILLQHPSTVREHCYTLCHHVRFTGNTSFKRTVALWVALHVNSLFRVQRTATNRSHLQLLGTVCRFLASKLRERASLSSVTGPELLVSSPNAEPFVNCHTS</sequence>
<reference evidence="1 2" key="1">
    <citation type="submission" date="2019-04" db="EMBL/GenBank/DDBJ databases">
        <authorList>
            <consortium name="Wellcome Sanger Institute Data Sharing"/>
        </authorList>
    </citation>
    <scope>NUCLEOTIDE SEQUENCE [LARGE SCALE GENOMIC DNA]</scope>
</reference>
<keyword evidence="2" id="KW-1185">Reference proteome</keyword>
<dbReference type="InterPro" id="IPR036915">
    <property type="entry name" value="Cyclin-like_sf"/>
</dbReference>
<reference evidence="1" key="2">
    <citation type="submission" date="2025-08" db="UniProtKB">
        <authorList>
            <consortium name="Ensembl"/>
        </authorList>
    </citation>
    <scope>IDENTIFICATION</scope>
</reference>
<reference evidence="1" key="3">
    <citation type="submission" date="2025-09" db="UniProtKB">
        <authorList>
            <consortium name="Ensembl"/>
        </authorList>
    </citation>
    <scope>IDENTIFICATION</scope>
</reference>
<organism evidence="1 2">
    <name type="scientific">Scleropages formosus</name>
    <name type="common">Asian bonytongue</name>
    <name type="synonym">Osteoglossum formosum</name>
    <dbReference type="NCBI Taxonomy" id="113540"/>
    <lineage>
        <taxon>Eukaryota</taxon>
        <taxon>Metazoa</taxon>
        <taxon>Chordata</taxon>
        <taxon>Craniata</taxon>
        <taxon>Vertebrata</taxon>
        <taxon>Euteleostomi</taxon>
        <taxon>Actinopterygii</taxon>
        <taxon>Neopterygii</taxon>
        <taxon>Teleostei</taxon>
        <taxon>Osteoglossocephala</taxon>
        <taxon>Osteoglossomorpha</taxon>
        <taxon>Osteoglossiformes</taxon>
        <taxon>Osteoglossidae</taxon>
        <taxon>Scleropages</taxon>
    </lineage>
</organism>
<proteinExistence type="predicted"/>
<dbReference type="Ensembl" id="ENSSFOT00015025646.2">
    <property type="protein sequence ID" value="ENSSFOP00015025365.2"/>
    <property type="gene ID" value="ENSSFOG00015016317.2"/>
</dbReference>
<protein>
    <submittedName>
        <fullName evidence="1">Uncharacterized protein</fullName>
    </submittedName>
</protein>
<evidence type="ECO:0000313" key="1">
    <source>
        <dbReference type="Ensembl" id="ENSSFOP00015025365.2"/>
    </source>
</evidence>
<dbReference type="OrthoDB" id="306099at2759"/>
<dbReference type="AlphaFoldDB" id="A0A8C9S494"/>
<accession>A0A8C9S494</accession>
<dbReference type="SUPFAM" id="SSF47954">
    <property type="entry name" value="Cyclin-like"/>
    <property type="match status" value="1"/>
</dbReference>
<dbReference type="Gene3D" id="1.10.472.10">
    <property type="entry name" value="Cyclin-like"/>
    <property type="match status" value="1"/>
</dbReference>